<dbReference type="GO" id="GO:0051539">
    <property type="term" value="F:4 iron, 4 sulfur cluster binding"/>
    <property type="evidence" value="ECO:0007669"/>
    <property type="project" value="UniProtKB-KW"/>
</dbReference>
<feature type="binding site" evidence="8">
    <location>
        <position position="252"/>
    </location>
    <ligand>
        <name>hybrid [4Fe-2O-2S] cluster</name>
        <dbReference type="ChEBI" id="CHEBI:60519"/>
    </ligand>
</feature>
<keyword evidence="2 8" id="KW-0963">Cytoplasm</keyword>
<comment type="function">
    <text evidence="8">Catalyzes the reduction of hydroxylamine to form NH(3) and H(2)O.</text>
</comment>
<dbReference type="AlphaFoldDB" id="A0A1M5F1T6"/>
<dbReference type="PANTHER" id="PTHR30109">
    <property type="entry name" value="HYDROXYLAMINE REDUCTASE"/>
    <property type="match status" value="1"/>
</dbReference>
<dbReference type="STRING" id="2017.SAMN05444320_105229"/>
<protein>
    <recommendedName>
        <fullName evidence="8">Hydroxylamine reductase</fullName>
        <ecNumber evidence="8">1.7.99.1</ecNumber>
    </recommendedName>
    <alternativeName>
        <fullName evidence="8">Hybrid-cluster protein</fullName>
        <shortName evidence="8">HCP</shortName>
    </alternativeName>
    <alternativeName>
        <fullName evidence="8">Prismane protein</fullName>
    </alternativeName>
</protein>
<evidence type="ECO:0000256" key="8">
    <source>
        <dbReference type="HAMAP-Rule" id="MF_00069"/>
    </source>
</evidence>
<dbReference type="InterPro" id="IPR016100">
    <property type="entry name" value="Prismane_a-bundle"/>
</dbReference>
<comment type="similarity">
    <text evidence="8">Belongs to the HCP family.</text>
</comment>
<gene>
    <name evidence="8" type="primary">hcp</name>
    <name evidence="9" type="ORF">SAMN05444320_105229</name>
</gene>
<feature type="binding site" evidence="8">
    <location>
        <position position="3"/>
    </location>
    <ligand>
        <name>[4Fe-4S] cluster</name>
        <dbReference type="ChEBI" id="CHEBI:49883"/>
    </ligand>
</feature>
<sequence length="552" mass="59762">MFCFQCEQTDRTGSSPGCSGTRGNCGKTQPTADLQDLLVHAVKGIAQYASRARALGAADDDAARFVLFAMFTTLTNVNFTPTRFVALLREAKAVRDRVRDRYEEAARARGQQPETLTGPATWKAQPDLDGLLRQAAEVGVRSGLDVVGADVVGLRALCLYGMKGVCAYAHHATVLGLRDQKVYAEVEDILSFLADDPTDPDELLSRATRVGMLNLDVMRLLDAANTGSYGSPEPTAVRTTPVVGKAILVSGHDLKDLAVLLEQTAGTGINVYTHGEMLPAHAYPALRAHPHLVGNYGGAWHEQQHEFARFPGPILMTSNCIIEPHLSYRHRIFTTGPVGWAGVRHLTEDFEPVIQAAKAMPGFTTTEPEKVVTVGFARDAVLSVVDRIVEAVRSGAVRHFFLVGGCDGPTPGRDYYGEFAENVPQDSLVLTLGCAKYRFNHKDFGDIGGIPRLLDLGQCNDTYSAITIALRLAEEFGCGVNELPMTLVLSWMEQKAIAVLLTLLALGIRNIHLGPELPGFLTPSLAARIVDQFGLRTTGEATTDVARALERQ</sequence>
<feature type="modified residue" description="Cysteine persulfide" evidence="8">
    <location>
        <position position="406"/>
    </location>
</feature>
<keyword evidence="8" id="KW-0004">4Fe-4S</keyword>
<keyword evidence="5 8" id="KW-0408">Iron</keyword>
<dbReference type="FunFam" id="1.20.1270.20:FF:000001">
    <property type="entry name" value="Hydroxylamine reductase"/>
    <property type="match status" value="1"/>
</dbReference>
<feature type="binding site" evidence="8">
    <location>
        <position position="493"/>
    </location>
    <ligand>
        <name>hybrid [4Fe-2O-2S] cluster</name>
        <dbReference type="ChEBI" id="CHEBI:60519"/>
    </ligand>
</feature>
<feature type="binding site" description="via persulfide group" evidence="8">
    <location>
        <position position="406"/>
    </location>
    <ligand>
        <name>hybrid [4Fe-2O-2S] cluster</name>
        <dbReference type="ChEBI" id="CHEBI:60519"/>
    </ligand>
</feature>
<dbReference type="Pfam" id="PF03063">
    <property type="entry name" value="Prismane"/>
    <property type="match status" value="1"/>
</dbReference>
<dbReference type="SUPFAM" id="SSF56821">
    <property type="entry name" value="Prismane protein-like"/>
    <property type="match status" value="1"/>
</dbReference>
<organism evidence="9 10">
    <name type="scientific">Streptoalloteichus hindustanus</name>
    <dbReference type="NCBI Taxonomy" id="2017"/>
    <lineage>
        <taxon>Bacteria</taxon>
        <taxon>Bacillati</taxon>
        <taxon>Actinomycetota</taxon>
        <taxon>Actinomycetes</taxon>
        <taxon>Pseudonocardiales</taxon>
        <taxon>Pseudonocardiaceae</taxon>
        <taxon>Streptoalloteichus</taxon>
    </lineage>
</organism>
<dbReference type="GO" id="GO:0050418">
    <property type="term" value="F:hydroxylamine reductase activity"/>
    <property type="evidence" value="ECO:0007669"/>
    <property type="project" value="UniProtKB-UniRule"/>
</dbReference>
<evidence type="ECO:0000256" key="1">
    <source>
        <dbReference type="ARBA" id="ARBA00004496"/>
    </source>
</evidence>
<dbReference type="CDD" id="cd01914">
    <property type="entry name" value="HCP"/>
    <property type="match status" value="1"/>
</dbReference>
<dbReference type="InterPro" id="IPR011254">
    <property type="entry name" value="Prismane-like_sf"/>
</dbReference>
<evidence type="ECO:0000256" key="6">
    <source>
        <dbReference type="ARBA" id="ARBA00023014"/>
    </source>
</evidence>
<dbReference type="OrthoDB" id="9761526at2"/>
<evidence type="ECO:0000313" key="9">
    <source>
        <dbReference type="EMBL" id="SHF85211.1"/>
    </source>
</evidence>
<keyword evidence="10" id="KW-1185">Reference proteome</keyword>
<dbReference type="FunFam" id="3.40.50.2030:FF:000002">
    <property type="entry name" value="Hydroxylamine reductase"/>
    <property type="match status" value="1"/>
</dbReference>
<keyword evidence="3 8" id="KW-0479">Metal-binding</keyword>
<evidence type="ECO:0000256" key="7">
    <source>
        <dbReference type="ARBA" id="ARBA00051350"/>
    </source>
</evidence>
<dbReference type="Gene3D" id="1.20.1270.20">
    <property type="match status" value="2"/>
</dbReference>
<dbReference type="EC" id="1.7.99.1" evidence="8"/>
<dbReference type="HAMAP" id="MF_00069">
    <property type="entry name" value="Hydroxylam_reduct"/>
    <property type="match status" value="1"/>
</dbReference>
<accession>A0A1M5F1T6</accession>
<evidence type="ECO:0000313" key="10">
    <source>
        <dbReference type="Proteomes" id="UP000184501"/>
    </source>
</evidence>
<dbReference type="GO" id="GO:0005737">
    <property type="term" value="C:cytoplasm"/>
    <property type="evidence" value="ECO:0007669"/>
    <property type="project" value="UniProtKB-SubCell"/>
</dbReference>
<dbReference type="EMBL" id="FQVN01000005">
    <property type="protein sequence ID" value="SHF85211.1"/>
    <property type="molecule type" value="Genomic_DNA"/>
</dbReference>
<dbReference type="InterPro" id="IPR010048">
    <property type="entry name" value="Hydroxylam_reduct"/>
</dbReference>
<comment type="catalytic activity">
    <reaction evidence="7 8">
        <text>A + NH4(+) + H2O = hydroxylamine + AH2 + H(+)</text>
        <dbReference type="Rhea" id="RHEA:22052"/>
        <dbReference type="ChEBI" id="CHEBI:13193"/>
        <dbReference type="ChEBI" id="CHEBI:15377"/>
        <dbReference type="ChEBI" id="CHEBI:15378"/>
        <dbReference type="ChEBI" id="CHEBI:15429"/>
        <dbReference type="ChEBI" id="CHEBI:17499"/>
        <dbReference type="ChEBI" id="CHEBI:28938"/>
        <dbReference type="EC" id="1.7.99.1"/>
    </reaction>
</comment>
<feature type="binding site" evidence="8">
    <location>
        <position position="6"/>
    </location>
    <ligand>
        <name>[4Fe-4S] cluster</name>
        <dbReference type="ChEBI" id="CHEBI:49883"/>
    </ligand>
</feature>
<evidence type="ECO:0000256" key="2">
    <source>
        <dbReference type="ARBA" id="ARBA00022490"/>
    </source>
</evidence>
<evidence type="ECO:0000256" key="3">
    <source>
        <dbReference type="ARBA" id="ARBA00022723"/>
    </source>
</evidence>
<dbReference type="Proteomes" id="UP000184501">
    <property type="component" value="Unassembled WGS sequence"/>
</dbReference>
<feature type="binding site" evidence="8">
    <location>
        <position position="495"/>
    </location>
    <ligand>
        <name>hybrid [4Fe-2O-2S] cluster</name>
        <dbReference type="ChEBI" id="CHEBI:60519"/>
    </ligand>
</feature>
<comment type="subcellular location">
    <subcellularLocation>
        <location evidence="1 8">Cytoplasm</location>
    </subcellularLocation>
</comment>
<proteinExistence type="inferred from homology"/>
<feature type="binding site" evidence="8">
    <location>
        <position position="276"/>
    </location>
    <ligand>
        <name>hybrid [4Fe-2O-2S] cluster</name>
        <dbReference type="ChEBI" id="CHEBI:60519"/>
    </ligand>
</feature>
<keyword evidence="4 8" id="KW-0560">Oxidoreductase</keyword>
<dbReference type="NCBIfam" id="NF003658">
    <property type="entry name" value="PRK05290.1"/>
    <property type="match status" value="1"/>
</dbReference>
<comment type="cofactor">
    <cofactor evidence="8">
        <name>[4Fe-4S] cluster</name>
        <dbReference type="ChEBI" id="CHEBI:49883"/>
    </cofactor>
    <text evidence="8">Binds 1 [4Fe-4S] cluster.</text>
</comment>
<dbReference type="InterPro" id="IPR016099">
    <property type="entry name" value="Prismane-like_a/b-sand"/>
</dbReference>
<feature type="binding site" evidence="8">
    <location>
        <position position="18"/>
    </location>
    <ligand>
        <name>[4Fe-4S] cluster</name>
        <dbReference type="ChEBI" id="CHEBI:49883"/>
    </ligand>
</feature>
<dbReference type="GO" id="GO:0004601">
    <property type="term" value="F:peroxidase activity"/>
    <property type="evidence" value="ECO:0007669"/>
    <property type="project" value="TreeGrafter"/>
</dbReference>
<feature type="binding site" evidence="8">
    <location>
        <position position="25"/>
    </location>
    <ligand>
        <name>[4Fe-4S] cluster</name>
        <dbReference type="ChEBI" id="CHEBI:49883"/>
    </ligand>
</feature>
<dbReference type="NCBIfam" id="TIGR01703">
    <property type="entry name" value="hybrid_clust"/>
    <property type="match status" value="1"/>
</dbReference>
<evidence type="ECO:0000256" key="4">
    <source>
        <dbReference type="ARBA" id="ARBA00023002"/>
    </source>
</evidence>
<feature type="binding site" evidence="8">
    <location>
        <position position="320"/>
    </location>
    <ligand>
        <name>hybrid [4Fe-2O-2S] cluster</name>
        <dbReference type="ChEBI" id="CHEBI:60519"/>
    </ligand>
</feature>
<evidence type="ECO:0000256" key="5">
    <source>
        <dbReference type="ARBA" id="ARBA00023004"/>
    </source>
</evidence>
<feature type="binding site" evidence="8">
    <location>
        <position position="459"/>
    </location>
    <ligand>
        <name>hybrid [4Fe-2O-2S] cluster</name>
        <dbReference type="ChEBI" id="CHEBI:60519"/>
    </ligand>
</feature>
<reference evidence="9 10" key="1">
    <citation type="submission" date="2016-11" db="EMBL/GenBank/DDBJ databases">
        <authorList>
            <person name="Jaros S."/>
            <person name="Januszkiewicz K."/>
            <person name="Wedrychowicz H."/>
        </authorList>
    </citation>
    <scope>NUCLEOTIDE SEQUENCE [LARGE SCALE GENOMIC DNA]</scope>
    <source>
        <strain evidence="9 10">DSM 44523</strain>
    </source>
</reference>
<dbReference type="InterPro" id="IPR004137">
    <property type="entry name" value="HCP/CODH"/>
</dbReference>
<dbReference type="GO" id="GO:0046872">
    <property type="term" value="F:metal ion binding"/>
    <property type="evidence" value="ECO:0007669"/>
    <property type="project" value="UniProtKB-KW"/>
</dbReference>
<comment type="cofactor">
    <cofactor evidence="8">
        <name>hybrid [4Fe-2O-2S] cluster</name>
        <dbReference type="ChEBI" id="CHEBI:60519"/>
    </cofactor>
    <text evidence="8">Binds 1 hybrid [4Fe-2O-2S] cluster.</text>
</comment>
<keyword evidence="6 8" id="KW-0411">Iron-sulfur</keyword>
<dbReference type="PIRSF" id="PIRSF000076">
    <property type="entry name" value="HCP"/>
    <property type="match status" value="1"/>
</dbReference>
<name>A0A1M5F1T6_STRHI</name>
<dbReference type="PANTHER" id="PTHR30109:SF0">
    <property type="entry name" value="HYDROXYLAMINE REDUCTASE"/>
    <property type="match status" value="1"/>
</dbReference>
<dbReference type="GO" id="GO:0042542">
    <property type="term" value="P:response to hydrogen peroxide"/>
    <property type="evidence" value="ECO:0007669"/>
    <property type="project" value="TreeGrafter"/>
</dbReference>
<dbReference type="RefSeq" id="WP_073484288.1">
    <property type="nucleotide sequence ID" value="NZ_FQVN01000005.1"/>
</dbReference>
<feature type="binding site" evidence="8">
    <location>
        <position position="434"/>
    </location>
    <ligand>
        <name>hybrid [4Fe-2O-2S] cluster</name>
        <dbReference type="ChEBI" id="CHEBI:60519"/>
    </ligand>
</feature>
<dbReference type="FunFam" id="3.40.50.2030:FF:000001">
    <property type="entry name" value="Hydroxylamine reductase"/>
    <property type="match status" value="1"/>
</dbReference>
<dbReference type="Gene3D" id="3.40.50.2030">
    <property type="match status" value="2"/>
</dbReference>